<comment type="subcellular location">
    <subcellularLocation>
        <location evidence="1">Mitochondrion inner membrane</location>
        <topology evidence="1">Peripheral membrane protein</topology>
        <orientation evidence="1">Intermembrane side</orientation>
    </subcellularLocation>
    <subcellularLocation>
        <location evidence="10">Mitochondrion outer membrane</location>
        <topology evidence="10">Peripheral membrane protein</topology>
        <orientation evidence="10">Intermembrane side</orientation>
    </subcellularLocation>
</comment>
<evidence type="ECO:0000256" key="11">
    <source>
        <dbReference type="ARBA" id="ARBA00047906"/>
    </source>
</evidence>
<keyword evidence="5" id="KW-0999">Mitochondrion inner membrane</keyword>
<dbReference type="SMART" id="SM00563">
    <property type="entry name" value="PlsC"/>
    <property type="match status" value="1"/>
</dbReference>
<evidence type="ECO:0000256" key="6">
    <source>
        <dbReference type="ARBA" id="ARBA00023098"/>
    </source>
</evidence>
<evidence type="ECO:0000256" key="1">
    <source>
        <dbReference type="ARBA" id="ARBA00004137"/>
    </source>
</evidence>
<keyword evidence="4" id="KW-1000">Mitochondrion outer membrane</keyword>
<evidence type="ECO:0000259" key="13">
    <source>
        <dbReference type="SMART" id="SM00563"/>
    </source>
</evidence>
<evidence type="ECO:0000256" key="8">
    <source>
        <dbReference type="ARBA" id="ARBA00023136"/>
    </source>
</evidence>
<reference evidence="14" key="1">
    <citation type="submission" date="2021-01" db="EMBL/GenBank/DDBJ databases">
        <authorList>
            <person name="Corre E."/>
            <person name="Pelletier E."/>
            <person name="Niang G."/>
            <person name="Scheremetjew M."/>
            <person name="Finn R."/>
            <person name="Kale V."/>
            <person name="Holt S."/>
            <person name="Cochrane G."/>
            <person name="Meng A."/>
            <person name="Brown T."/>
            <person name="Cohen L."/>
        </authorList>
    </citation>
    <scope>NUCLEOTIDE SEQUENCE</scope>
    <source>
        <strain evidence="14">NIES-2562</strain>
    </source>
</reference>
<dbReference type="EMBL" id="HBIB01013199">
    <property type="protein sequence ID" value="CAE0246520.1"/>
    <property type="molecule type" value="Transcribed_RNA"/>
</dbReference>
<keyword evidence="6" id="KW-0443">Lipid metabolism</keyword>
<evidence type="ECO:0000256" key="7">
    <source>
        <dbReference type="ARBA" id="ARBA00023128"/>
    </source>
</evidence>
<dbReference type="PANTHER" id="PTHR12497:SF0">
    <property type="entry name" value="TAFAZZIN"/>
    <property type="match status" value="1"/>
</dbReference>
<evidence type="ECO:0000256" key="4">
    <source>
        <dbReference type="ARBA" id="ARBA00022787"/>
    </source>
</evidence>
<dbReference type="Pfam" id="PF01553">
    <property type="entry name" value="Acyltransferase"/>
    <property type="match status" value="1"/>
</dbReference>
<protein>
    <recommendedName>
        <fullName evidence="12">Tafazzin family protein</fullName>
    </recommendedName>
</protein>
<keyword evidence="3" id="KW-0808">Transferase</keyword>
<gene>
    <name evidence="14" type="ORF">PBIL07802_LOCUS8703</name>
</gene>
<name>A0A7S3G3C5_9EUKA</name>
<dbReference type="InterPro" id="IPR000872">
    <property type="entry name" value="Tafazzin"/>
</dbReference>
<dbReference type="InterPro" id="IPR002123">
    <property type="entry name" value="Plipid/glycerol_acylTrfase"/>
</dbReference>
<dbReference type="AlphaFoldDB" id="A0A7S3G3C5"/>
<keyword evidence="9" id="KW-0012">Acyltransferase</keyword>
<keyword evidence="8" id="KW-0472">Membrane</keyword>
<dbReference type="PANTHER" id="PTHR12497">
    <property type="entry name" value="TAZ PROTEIN TAFAZZIN"/>
    <property type="match status" value="1"/>
</dbReference>
<evidence type="ECO:0000256" key="12">
    <source>
        <dbReference type="RuleBase" id="RU365062"/>
    </source>
</evidence>
<evidence type="ECO:0000313" key="14">
    <source>
        <dbReference type="EMBL" id="CAE0246520.1"/>
    </source>
</evidence>
<organism evidence="14">
    <name type="scientific">Palpitomonas bilix</name>
    <dbReference type="NCBI Taxonomy" id="652834"/>
    <lineage>
        <taxon>Eukaryota</taxon>
        <taxon>Eukaryota incertae sedis</taxon>
    </lineage>
</organism>
<evidence type="ECO:0000256" key="5">
    <source>
        <dbReference type="ARBA" id="ARBA00022792"/>
    </source>
</evidence>
<keyword evidence="7" id="KW-0496">Mitochondrion</keyword>
<dbReference type="CDD" id="cd07989">
    <property type="entry name" value="LPLAT_AGPAT-like"/>
    <property type="match status" value="1"/>
</dbReference>
<evidence type="ECO:0000256" key="10">
    <source>
        <dbReference type="ARBA" id="ARBA00024323"/>
    </source>
</evidence>
<sequence>MQDQLGSFFVSVRSLLRPAPPVFVPAPFENVSDAEGEDEILGDSYQSGSSSFVAPPVASAPISIEEEDLPVLSSSLRTLLVGVIALFSKSVMNGLNTTEVLHEERIQDIIYHRPDNRGLVTVSNHTSAVDDPFTPSVFLPTPWLLDSDLVRWTLCATDRCFKNQAMSFFFKTVKVLPVQRGAGLDHHYMQTAVDMVSRGHWMHIFPEGTRSKTGELGKMKIGVGKLVAGAEVTPLVVPFVHQGMEKIMRRGTFLPSTGKKVTINIGEPIDFRDLIDDMRSRGHTEKEIYAAIASKVGYALAKLQDELRSRDHPPKKEQDQ</sequence>
<dbReference type="PRINTS" id="PR00979">
    <property type="entry name" value="TAFAZZIN"/>
</dbReference>
<evidence type="ECO:0000256" key="3">
    <source>
        <dbReference type="ARBA" id="ARBA00022679"/>
    </source>
</evidence>
<dbReference type="GO" id="GO:0008374">
    <property type="term" value="F:O-acyltransferase activity"/>
    <property type="evidence" value="ECO:0007669"/>
    <property type="project" value="TreeGrafter"/>
</dbReference>
<accession>A0A7S3G3C5</accession>
<evidence type="ECO:0000256" key="9">
    <source>
        <dbReference type="ARBA" id="ARBA00023315"/>
    </source>
</evidence>
<dbReference type="GO" id="GO:0005741">
    <property type="term" value="C:mitochondrial outer membrane"/>
    <property type="evidence" value="ECO:0007669"/>
    <property type="project" value="UniProtKB-SubCell"/>
</dbReference>
<proteinExistence type="inferred from homology"/>
<comment type="catalytic activity">
    <reaction evidence="11">
        <text>1'-[1,2-diacyl-sn-glycero-3-phospho],3'-[1-acyl-sn-glycero-3-phospho]-glycerol + a 1,2-diacyl-sn-glycero-3-phosphocholine = a cardiolipin + a 1-acyl-sn-glycero-3-phosphocholine</text>
        <dbReference type="Rhea" id="RHEA:33731"/>
        <dbReference type="ChEBI" id="CHEBI:57643"/>
        <dbReference type="ChEBI" id="CHEBI:58168"/>
        <dbReference type="ChEBI" id="CHEBI:62237"/>
        <dbReference type="ChEBI" id="CHEBI:64743"/>
    </reaction>
    <physiologicalReaction direction="left-to-right" evidence="11">
        <dbReference type="Rhea" id="RHEA:33732"/>
    </physiologicalReaction>
    <physiologicalReaction direction="right-to-left" evidence="11">
        <dbReference type="Rhea" id="RHEA:33733"/>
    </physiologicalReaction>
</comment>
<dbReference type="GO" id="GO:0006644">
    <property type="term" value="P:phospholipid metabolic process"/>
    <property type="evidence" value="ECO:0007669"/>
    <property type="project" value="InterPro"/>
</dbReference>
<comment type="similarity">
    <text evidence="2 12">Belongs to the taffazin family.</text>
</comment>
<dbReference type="GO" id="GO:0005743">
    <property type="term" value="C:mitochondrial inner membrane"/>
    <property type="evidence" value="ECO:0007669"/>
    <property type="project" value="UniProtKB-SubCell"/>
</dbReference>
<feature type="domain" description="Phospholipid/glycerol acyltransferase" evidence="13">
    <location>
        <begin position="119"/>
        <end position="244"/>
    </location>
</feature>
<evidence type="ECO:0000256" key="2">
    <source>
        <dbReference type="ARBA" id="ARBA00010524"/>
    </source>
</evidence>
<dbReference type="SUPFAM" id="SSF69593">
    <property type="entry name" value="Glycerol-3-phosphate (1)-acyltransferase"/>
    <property type="match status" value="1"/>
</dbReference>